<sequence>MQPDQEEPYILEGPILVTFFLPGPDNPFAFLIPPVEEHEETPSPDNSFSPMSSPVSSPSSFLLPPEEE</sequence>
<feature type="region of interest" description="Disordered" evidence="1">
    <location>
        <begin position="33"/>
        <end position="68"/>
    </location>
</feature>
<dbReference type="EMBL" id="JBGMDY010000011">
    <property type="protein sequence ID" value="KAL2317671.1"/>
    <property type="molecule type" value="Genomic_DNA"/>
</dbReference>
<gene>
    <name evidence="2" type="ORF">Fmac_031547</name>
</gene>
<comment type="caution">
    <text evidence="2">The sequence shown here is derived from an EMBL/GenBank/DDBJ whole genome shotgun (WGS) entry which is preliminary data.</text>
</comment>
<protein>
    <submittedName>
        <fullName evidence="2">Uncharacterized protein</fullName>
    </submittedName>
</protein>
<dbReference type="AlphaFoldDB" id="A0ABD1L2G4"/>
<organism evidence="2 3">
    <name type="scientific">Flemingia macrophylla</name>
    <dbReference type="NCBI Taxonomy" id="520843"/>
    <lineage>
        <taxon>Eukaryota</taxon>
        <taxon>Viridiplantae</taxon>
        <taxon>Streptophyta</taxon>
        <taxon>Embryophyta</taxon>
        <taxon>Tracheophyta</taxon>
        <taxon>Spermatophyta</taxon>
        <taxon>Magnoliopsida</taxon>
        <taxon>eudicotyledons</taxon>
        <taxon>Gunneridae</taxon>
        <taxon>Pentapetalae</taxon>
        <taxon>rosids</taxon>
        <taxon>fabids</taxon>
        <taxon>Fabales</taxon>
        <taxon>Fabaceae</taxon>
        <taxon>Papilionoideae</taxon>
        <taxon>50 kb inversion clade</taxon>
        <taxon>NPAAA clade</taxon>
        <taxon>indigoferoid/millettioid clade</taxon>
        <taxon>Phaseoleae</taxon>
        <taxon>Flemingia</taxon>
    </lineage>
</organism>
<evidence type="ECO:0000313" key="2">
    <source>
        <dbReference type="EMBL" id="KAL2317671.1"/>
    </source>
</evidence>
<feature type="compositionally biased region" description="Low complexity" evidence="1">
    <location>
        <begin position="47"/>
        <end position="68"/>
    </location>
</feature>
<evidence type="ECO:0000313" key="3">
    <source>
        <dbReference type="Proteomes" id="UP001603857"/>
    </source>
</evidence>
<evidence type="ECO:0000256" key="1">
    <source>
        <dbReference type="SAM" id="MobiDB-lite"/>
    </source>
</evidence>
<name>A0ABD1L2G4_9FABA</name>
<proteinExistence type="predicted"/>
<reference evidence="2 3" key="1">
    <citation type="submission" date="2024-08" db="EMBL/GenBank/DDBJ databases">
        <title>Insights into the chromosomal genome structure of Flemingia macrophylla.</title>
        <authorList>
            <person name="Ding Y."/>
            <person name="Zhao Y."/>
            <person name="Bi W."/>
            <person name="Wu M."/>
            <person name="Zhao G."/>
            <person name="Gong Y."/>
            <person name="Li W."/>
            <person name="Zhang P."/>
        </authorList>
    </citation>
    <scope>NUCLEOTIDE SEQUENCE [LARGE SCALE GENOMIC DNA]</scope>
    <source>
        <strain evidence="2">DYQJB</strain>
        <tissue evidence="2">Leaf</tissue>
    </source>
</reference>
<accession>A0ABD1L2G4</accession>
<dbReference type="Proteomes" id="UP001603857">
    <property type="component" value="Unassembled WGS sequence"/>
</dbReference>
<keyword evidence="3" id="KW-1185">Reference proteome</keyword>